<keyword evidence="2 4" id="KW-0378">Hydrolase</keyword>
<keyword evidence="3 4" id="KW-0326">Glycosidase</keyword>
<dbReference type="SUPFAM" id="SSF75005">
    <property type="entry name" value="Arabinanase/levansucrase/invertase"/>
    <property type="match status" value="1"/>
</dbReference>
<dbReference type="InterPro" id="IPR023296">
    <property type="entry name" value="Glyco_hydro_beta-prop_sf"/>
</dbReference>
<evidence type="ECO:0000259" key="5">
    <source>
        <dbReference type="Pfam" id="PF22704"/>
    </source>
</evidence>
<feature type="domain" description="Alpha-galactosidase CBM13" evidence="5">
    <location>
        <begin position="267"/>
        <end position="353"/>
    </location>
</feature>
<sequence length="358" mass="37876">MWARCCRARRRATWAPTGSSRGPRSSIIPRRASMCCTCISTGDSVCGTYDYIGSWRPLGFQSRDIGLYQDDDGKAYLLTEDRANGLRIDALTSDYLNVSSAVYTFGSYEAPAIVKKNGYYFLFASKLTGWNANDNVYTYSTSLSSGWSAWATFATAGSNTYTSQTNYVLPVSDSLTMYMGDRWVSTNLMTSTYVWLPLTFSGTKVTMANQVNWIPNVASGGAWTVGPSESQPEGEAATLTNGAKTVTCSGCSGGSAAGYIGGSTGGTVTFNGVVSSAATTSTIRVKYQNGDSSQRYATVSCNGVSQKVAFLPTASGNGTPGSSVVNCALRSGSDNVVVISQTDGTYGPDVDRIMVPAS</sequence>
<evidence type="ECO:0000313" key="7">
    <source>
        <dbReference type="Proteomes" id="UP001600888"/>
    </source>
</evidence>
<dbReference type="SUPFAM" id="SSF49785">
    <property type="entry name" value="Galactose-binding domain-like"/>
    <property type="match status" value="1"/>
</dbReference>
<dbReference type="InterPro" id="IPR008979">
    <property type="entry name" value="Galactose-bd-like_sf"/>
</dbReference>
<dbReference type="InterPro" id="IPR055240">
    <property type="entry name" value="CBM13-like"/>
</dbReference>
<gene>
    <name evidence="6" type="ORF">FJTKL_14125</name>
</gene>
<dbReference type="Gene3D" id="2.60.120.260">
    <property type="entry name" value="Galactose-binding domain-like"/>
    <property type="match status" value="1"/>
</dbReference>
<reference evidence="6 7" key="1">
    <citation type="submission" date="2024-03" db="EMBL/GenBank/DDBJ databases">
        <title>A high-quality draft genome sequence of Diaporthe vaccinii, a causative agent of upright dieback and viscid rot disease in cranberry plants.</title>
        <authorList>
            <person name="Sarrasin M."/>
            <person name="Lang B.F."/>
            <person name="Burger G."/>
        </authorList>
    </citation>
    <scope>NUCLEOTIDE SEQUENCE [LARGE SCALE GENOMIC DNA]</scope>
    <source>
        <strain evidence="6 7">IS7</strain>
    </source>
</reference>
<comment type="caution">
    <text evidence="6">The sequence shown here is derived from an EMBL/GenBank/DDBJ whole genome shotgun (WGS) entry which is preliminary data.</text>
</comment>
<dbReference type="PANTHER" id="PTHR22925:SF3">
    <property type="entry name" value="GLYCOSYL HYDROLASE FAMILY PROTEIN 43"/>
    <property type="match status" value="1"/>
</dbReference>
<keyword evidence="7" id="KW-1185">Reference proteome</keyword>
<dbReference type="Gene3D" id="2.115.10.20">
    <property type="entry name" value="Glycosyl hydrolase domain, family 43"/>
    <property type="match status" value="1"/>
</dbReference>
<dbReference type="PANTHER" id="PTHR22925">
    <property type="entry name" value="GLYCOSYL HYDROLASE 43 FAMILY MEMBER"/>
    <property type="match status" value="1"/>
</dbReference>
<dbReference type="Pfam" id="PF22704">
    <property type="entry name" value="CBM13-like"/>
    <property type="match status" value="1"/>
</dbReference>
<accession>A0ABR4E9A7</accession>
<proteinExistence type="inferred from homology"/>
<protein>
    <recommendedName>
        <fullName evidence="5">Alpha-galactosidase CBM13 domain-containing protein</fullName>
    </recommendedName>
</protein>
<evidence type="ECO:0000256" key="1">
    <source>
        <dbReference type="ARBA" id="ARBA00009865"/>
    </source>
</evidence>
<dbReference type="EMBL" id="JBAWTH010000081">
    <property type="protein sequence ID" value="KAL2278987.1"/>
    <property type="molecule type" value="Genomic_DNA"/>
</dbReference>
<dbReference type="Pfam" id="PF04616">
    <property type="entry name" value="Glyco_hydro_43"/>
    <property type="match status" value="1"/>
</dbReference>
<dbReference type="InterPro" id="IPR006710">
    <property type="entry name" value="Glyco_hydro_43"/>
</dbReference>
<name>A0ABR4E9A7_9PEZI</name>
<dbReference type="Proteomes" id="UP001600888">
    <property type="component" value="Unassembled WGS sequence"/>
</dbReference>
<evidence type="ECO:0000313" key="6">
    <source>
        <dbReference type="EMBL" id="KAL2278987.1"/>
    </source>
</evidence>
<comment type="similarity">
    <text evidence="1 4">Belongs to the glycosyl hydrolase 43 family.</text>
</comment>
<organism evidence="6 7">
    <name type="scientific">Diaporthe vaccinii</name>
    <dbReference type="NCBI Taxonomy" id="105482"/>
    <lineage>
        <taxon>Eukaryota</taxon>
        <taxon>Fungi</taxon>
        <taxon>Dikarya</taxon>
        <taxon>Ascomycota</taxon>
        <taxon>Pezizomycotina</taxon>
        <taxon>Sordariomycetes</taxon>
        <taxon>Sordariomycetidae</taxon>
        <taxon>Diaporthales</taxon>
        <taxon>Diaporthaceae</taxon>
        <taxon>Diaporthe</taxon>
        <taxon>Diaporthe eres species complex</taxon>
    </lineage>
</organism>
<evidence type="ECO:0000256" key="3">
    <source>
        <dbReference type="ARBA" id="ARBA00023295"/>
    </source>
</evidence>
<dbReference type="EMBL" id="JBAWTH010000081">
    <property type="protein sequence ID" value="KAL2278988.1"/>
    <property type="molecule type" value="Genomic_DNA"/>
</dbReference>
<evidence type="ECO:0000256" key="4">
    <source>
        <dbReference type="RuleBase" id="RU361187"/>
    </source>
</evidence>
<dbReference type="CDD" id="cd04081">
    <property type="entry name" value="CBM35_galactosidase-like"/>
    <property type="match status" value="1"/>
</dbReference>
<evidence type="ECO:0000256" key="2">
    <source>
        <dbReference type="ARBA" id="ARBA00022801"/>
    </source>
</evidence>